<dbReference type="Gene3D" id="3.40.50.300">
    <property type="entry name" value="P-loop containing nucleotide triphosphate hydrolases"/>
    <property type="match status" value="1"/>
</dbReference>
<keyword evidence="5 7" id="KW-0233">DNA recombination</keyword>
<dbReference type="PANTHER" id="PTHR45900">
    <property type="entry name" value="RECA"/>
    <property type="match status" value="1"/>
</dbReference>
<dbReference type="InterPro" id="IPR020587">
    <property type="entry name" value="RecA_monomer-monomer_interface"/>
</dbReference>
<dbReference type="InterPro" id="IPR049428">
    <property type="entry name" value="RecA-like_N"/>
</dbReference>
<evidence type="ECO:0000259" key="8">
    <source>
        <dbReference type="PROSITE" id="PS50162"/>
    </source>
</evidence>
<feature type="domain" description="RecA family profile 2" evidence="9">
    <location>
        <begin position="317"/>
        <end position="387"/>
    </location>
</feature>
<dbReference type="PROSITE" id="PS50162">
    <property type="entry name" value="RECA_2"/>
    <property type="match status" value="1"/>
</dbReference>
<gene>
    <name evidence="10" type="ORF">ACHAXA_001557</name>
</gene>
<dbReference type="HAMAP" id="MF_00268">
    <property type="entry name" value="RecA"/>
    <property type="match status" value="1"/>
</dbReference>
<comment type="similarity">
    <text evidence="1 6">Belongs to the RecA family.</text>
</comment>
<keyword evidence="11" id="KW-1185">Reference proteome</keyword>
<comment type="caution">
    <text evidence="10">The sequence shown here is derived from an EMBL/GenBank/DDBJ whole genome shotgun (WGS) entry which is preliminary data.</text>
</comment>
<dbReference type="SUPFAM" id="SSF52540">
    <property type="entry name" value="P-loop containing nucleoside triphosphate hydrolases"/>
    <property type="match status" value="1"/>
</dbReference>
<evidence type="ECO:0000256" key="7">
    <source>
        <dbReference type="RuleBase" id="RU004527"/>
    </source>
</evidence>
<accession>A0ABD3R3F1</accession>
<evidence type="ECO:0000259" key="9">
    <source>
        <dbReference type="PROSITE" id="PS50163"/>
    </source>
</evidence>
<organism evidence="10 11">
    <name type="scientific">Cyclostephanos tholiformis</name>
    <dbReference type="NCBI Taxonomy" id="382380"/>
    <lineage>
        <taxon>Eukaryota</taxon>
        <taxon>Sar</taxon>
        <taxon>Stramenopiles</taxon>
        <taxon>Ochrophyta</taxon>
        <taxon>Bacillariophyta</taxon>
        <taxon>Coscinodiscophyceae</taxon>
        <taxon>Thalassiosirophycidae</taxon>
        <taxon>Stephanodiscales</taxon>
        <taxon>Stephanodiscaceae</taxon>
        <taxon>Cyclostephanos</taxon>
    </lineage>
</organism>
<dbReference type="AlphaFoldDB" id="A0ABD3R3F1"/>
<protein>
    <recommendedName>
        <fullName evidence="12">Bacterial recombinase A</fullName>
    </recommendedName>
</protein>
<dbReference type="InterPro" id="IPR020588">
    <property type="entry name" value="RecA_ATP-bd"/>
</dbReference>
<dbReference type="Pfam" id="PF21096">
    <property type="entry name" value="RecA_C"/>
    <property type="match status" value="1"/>
</dbReference>
<keyword evidence="4 7" id="KW-0238">DNA-binding</keyword>
<dbReference type="GO" id="GO:0006974">
    <property type="term" value="P:DNA damage response"/>
    <property type="evidence" value="ECO:0007669"/>
    <property type="project" value="UniProtKB-KW"/>
</dbReference>
<proteinExistence type="inferred from homology"/>
<dbReference type="PROSITE" id="PS50163">
    <property type="entry name" value="RECA_3"/>
    <property type="match status" value="1"/>
</dbReference>
<dbReference type="EMBL" id="JALLPB020000661">
    <property type="protein sequence ID" value="KAL3807229.1"/>
    <property type="molecule type" value="Genomic_DNA"/>
</dbReference>
<dbReference type="GO" id="GO:0006310">
    <property type="term" value="P:DNA recombination"/>
    <property type="evidence" value="ECO:0007669"/>
    <property type="project" value="UniProtKB-KW"/>
</dbReference>
<evidence type="ECO:0000256" key="3">
    <source>
        <dbReference type="ARBA" id="ARBA00022840"/>
    </source>
</evidence>
<evidence type="ECO:0000256" key="1">
    <source>
        <dbReference type="ARBA" id="ARBA00009391"/>
    </source>
</evidence>
<evidence type="ECO:0000256" key="4">
    <source>
        <dbReference type="ARBA" id="ARBA00023125"/>
    </source>
</evidence>
<dbReference type="PRINTS" id="PR00142">
    <property type="entry name" value="RECA"/>
</dbReference>
<evidence type="ECO:0000256" key="6">
    <source>
        <dbReference type="RuleBase" id="RU003422"/>
    </source>
</evidence>
<dbReference type="InterPro" id="IPR027417">
    <property type="entry name" value="P-loop_NTPase"/>
</dbReference>
<dbReference type="InterPro" id="IPR023400">
    <property type="entry name" value="RecA_C_sf"/>
</dbReference>
<dbReference type="Pfam" id="PF00154">
    <property type="entry name" value="RecA_N"/>
    <property type="match status" value="1"/>
</dbReference>
<keyword evidence="2 6" id="KW-0547">Nucleotide-binding</keyword>
<evidence type="ECO:0008006" key="12">
    <source>
        <dbReference type="Google" id="ProtNLM"/>
    </source>
</evidence>
<dbReference type="PROSITE" id="PS00321">
    <property type="entry name" value="RECA_1"/>
    <property type="match status" value="1"/>
</dbReference>
<dbReference type="Proteomes" id="UP001530377">
    <property type="component" value="Unassembled WGS sequence"/>
</dbReference>
<keyword evidence="3 6" id="KW-0067">ATP-binding</keyword>
<dbReference type="SUPFAM" id="SSF54752">
    <property type="entry name" value="RecA protein, C-terminal domain"/>
    <property type="match status" value="1"/>
</dbReference>
<dbReference type="FunFam" id="3.40.50.300:FF:000087">
    <property type="entry name" value="Recombinase RecA"/>
    <property type="match status" value="1"/>
</dbReference>
<dbReference type="InterPro" id="IPR003593">
    <property type="entry name" value="AAA+_ATPase"/>
</dbReference>
<dbReference type="InterPro" id="IPR020584">
    <property type="entry name" value="DNA_recomb/repair_RecA_CS"/>
</dbReference>
<dbReference type="InterPro" id="IPR049261">
    <property type="entry name" value="RecA-like_C"/>
</dbReference>
<dbReference type="InterPro" id="IPR013765">
    <property type="entry name" value="DNA_recomb/repair_RecA"/>
</dbReference>
<dbReference type="GO" id="GO:0003677">
    <property type="term" value="F:DNA binding"/>
    <property type="evidence" value="ECO:0007669"/>
    <property type="project" value="UniProtKB-KW"/>
</dbReference>
<dbReference type="NCBIfam" id="TIGR02012">
    <property type="entry name" value="tigrfam_recA"/>
    <property type="match status" value="1"/>
</dbReference>
<keyword evidence="7" id="KW-0227">DNA damage</keyword>
<dbReference type="CDD" id="cd00983">
    <property type="entry name" value="RecA"/>
    <property type="match status" value="1"/>
</dbReference>
<name>A0ABD3R3F1_9STRA</name>
<dbReference type="GO" id="GO:0005524">
    <property type="term" value="F:ATP binding"/>
    <property type="evidence" value="ECO:0007669"/>
    <property type="project" value="UniProtKB-KW"/>
</dbReference>
<feature type="domain" description="RecA family profile 1" evidence="8">
    <location>
        <begin position="145"/>
        <end position="312"/>
    </location>
</feature>
<dbReference type="PANTHER" id="PTHR45900:SF1">
    <property type="entry name" value="MITOCHONDRIAL DNA REPAIR PROTEIN RECA HOMOLOG-RELATED"/>
    <property type="match status" value="1"/>
</dbReference>
<reference evidence="10 11" key="1">
    <citation type="submission" date="2024-10" db="EMBL/GenBank/DDBJ databases">
        <title>Updated reference genomes for cyclostephanoid diatoms.</title>
        <authorList>
            <person name="Roberts W.R."/>
            <person name="Alverson A.J."/>
        </authorList>
    </citation>
    <scope>NUCLEOTIDE SEQUENCE [LARGE SCALE GENOMIC DNA]</scope>
    <source>
        <strain evidence="10 11">AJA228-03</strain>
    </source>
</reference>
<evidence type="ECO:0000313" key="10">
    <source>
        <dbReference type="EMBL" id="KAL3807229.1"/>
    </source>
</evidence>
<evidence type="ECO:0000313" key="11">
    <source>
        <dbReference type="Proteomes" id="UP001530377"/>
    </source>
</evidence>
<evidence type="ECO:0000256" key="5">
    <source>
        <dbReference type="ARBA" id="ARBA00023172"/>
    </source>
</evidence>
<evidence type="ECO:0000256" key="2">
    <source>
        <dbReference type="ARBA" id="ARBA00022741"/>
    </source>
</evidence>
<dbReference type="SMART" id="SM00382">
    <property type="entry name" value="AAA"/>
    <property type="match status" value="1"/>
</dbReference>
<sequence length="477" mass="50430">MKRMIPSPQSLGVVIALLAATSAGKSALVLAFVPHPPRLTATTSHPAAGLLSPPRKFVRPVGRRRGGWEDAAADALVPRAARKGKSGSDGDLVEFDVGSSKNGVNDNPARRAALEGVLQRIERNYGRGSIVKLGDAGGMVVDCVGSGSMTLGFLPQINCLGLGYVDAAMGGGYPKGRVVEIYGPESSGKTTLALHALAEVQQTGGTAAFVDAEHALDPAYAKSLGVDVDALLVSQPDSGEMALDIVDQLVRSAAVDVIVVDSVAALVPRAELEGAMSDMQVGLQARLMSKALRKITSSLSGSQCTVIFLNQLRSKVGVMYGSPEVTSGGNALKFYASVRLDTRRREVLPDNMGIRVRVKVVKNKVAAPFRVIELDILFGEGIDKMGSLLDAALDLGVVQRRGSWYSYQDTNFAQGRLNAGVYLKENKAVAKKMEAEIREVMLTAKMPASSVDPNDESIIFDDELDPSIAPEGSSILE</sequence>